<proteinExistence type="predicted"/>
<dbReference type="Proteomes" id="UP000000437">
    <property type="component" value="Chromosome 8"/>
</dbReference>
<organism evidence="1 2">
    <name type="scientific">Danio rerio</name>
    <name type="common">Zebrafish</name>
    <name type="synonym">Brachydanio rerio</name>
    <dbReference type="NCBI Taxonomy" id="7955"/>
    <lineage>
        <taxon>Eukaryota</taxon>
        <taxon>Metazoa</taxon>
        <taxon>Chordata</taxon>
        <taxon>Craniata</taxon>
        <taxon>Vertebrata</taxon>
        <taxon>Euteleostomi</taxon>
        <taxon>Actinopterygii</taxon>
        <taxon>Neopterygii</taxon>
        <taxon>Teleostei</taxon>
        <taxon>Ostariophysi</taxon>
        <taxon>Cypriniformes</taxon>
        <taxon>Danionidae</taxon>
        <taxon>Danioninae</taxon>
        <taxon>Danio</taxon>
    </lineage>
</organism>
<gene>
    <name evidence="2" type="primary">hsd17b3</name>
    <name evidence="2" type="synonym">zgc:64019</name>
</gene>
<evidence type="ECO:0000313" key="1">
    <source>
        <dbReference type="Proteomes" id="UP000000437"/>
    </source>
</evidence>
<reference evidence="2" key="1">
    <citation type="submission" date="2025-08" db="UniProtKB">
        <authorList>
            <consortium name="RefSeq"/>
        </authorList>
    </citation>
    <scope>IDENTIFICATION</scope>
    <source>
        <strain evidence="2">Tuebingen</strain>
        <tissue evidence="2">Fibroblasts and whole tissue</tissue>
    </source>
</reference>
<sequence length="324" mass="35686">MTLTEIIFVLTGTCAILVFGGKIASLIMMFITKLFCPLPEAFFTSLGKWAVITGGSDGIGRAYAEELSKQGMSVIIISRNQEKLDRAAKKIELNTGGKVKVIAADFTKDDIYGHITENIEGLDIGVLVNNVGILPSQIPCKLLETSDLEERIYDIVNCNVKSMVKMCRIVLPGMQQRRRGVILNVSSGIAKIPCPIYTLYAASKVFVERFSQGLQAEYISKGVIIQTVAPFGVSTAMTGHQKPDMVTFTAEEFVRSSLKYLKTGDQTYGSITHTLLASRSPHSKKVAGSSPGLGRIVQSIPTWVLQSETFQHHFQEYVKNRDRR</sequence>
<name>A0AC58G6G7_DANRE</name>
<accession>A0AC58G6G7</accession>
<keyword evidence="1" id="KW-1185">Reference proteome</keyword>
<evidence type="ECO:0000313" key="2">
    <source>
        <dbReference type="RefSeq" id="XP_073765320.1"/>
    </source>
</evidence>
<dbReference type="RefSeq" id="XP_073765320.1">
    <property type="nucleotide sequence ID" value="XM_073909219.1"/>
</dbReference>
<protein>
    <submittedName>
        <fullName evidence="2">17-beta-hydroxysteroid dehydrogenase type 3 isoform X1</fullName>
    </submittedName>
</protein>